<dbReference type="GO" id="GO:0008289">
    <property type="term" value="F:lipid binding"/>
    <property type="evidence" value="ECO:0007669"/>
    <property type="project" value="TreeGrafter"/>
</dbReference>
<evidence type="ECO:0000313" key="3">
    <source>
        <dbReference type="Proteomes" id="UP000027265"/>
    </source>
</evidence>
<name>A0A067PH27_9AGAM</name>
<gene>
    <name evidence="2" type="ORF">JAAARDRAFT_63264</name>
</gene>
<feature type="compositionally biased region" description="Gly residues" evidence="1">
    <location>
        <begin position="369"/>
        <end position="378"/>
    </location>
</feature>
<dbReference type="GO" id="GO:0070941">
    <property type="term" value="P:eisosome assembly"/>
    <property type="evidence" value="ECO:0007669"/>
    <property type="project" value="TreeGrafter"/>
</dbReference>
<accession>A0A067PH27</accession>
<dbReference type="AlphaFoldDB" id="A0A067PH27"/>
<proteinExistence type="predicted"/>
<dbReference type="GO" id="GO:0006897">
    <property type="term" value="P:endocytosis"/>
    <property type="evidence" value="ECO:0007669"/>
    <property type="project" value="TreeGrafter"/>
</dbReference>
<dbReference type="EMBL" id="KL197762">
    <property type="protein sequence ID" value="KDQ50312.1"/>
    <property type="molecule type" value="Genomic_DNA"/>
</dbReference>
<dbReference type="PANTHER" id="PTHR31962:SF1">
    <property type="entry name" value="SPHINGOLIPID LONG CHAIN BASE-RESPONSIVE PROTEIN PIL1"/>
    <property type="match status" value="1"/>
</dbReference>
<dbReference type="GO" id="GO:0036286">
    <property type="term" value="C:eisosome filament"/>
    <property type="evidence" value="ECO:0007669"/>
    <property type="project" value="TreeGrafter"/>
</dbReference>
<evidence type="ECO:0008006" key="4">
    <source>
        <dbReference type="Google" id="ProtNLM"/>
    </source>
</evidence>
<dbReference type="Proteomes" id="UP000027265">
    <property type="component" value="Unassembled WGS sequence"/>
</dbReference>
<keyword evidence="3" id="KW-1185">Reference proteome</keyword>
<dbReference type="PANTHER" id="PTHR31962">
    <property type="entry name" value="SPHINGOLIPID LONG CHAIN BASE-RESPONSIVE PROTEIN PIL1"/>
    <property type="match status" value="1"/>
</dbReference>
<dbReference type="InterPro" id="IPR028245">
    <property type="entry name" value="PIL1/LSP1"/>
</dbReference>
<dbReference type="GO" id="GO:0005886">
    <property type="term" value="C:plasma membrane"/>
    <property type="evidence" value="ECO:0007669"/>
    <property type="project" value="TreeGrafter"/>
</dbReference>
<feature type="compositionally biased region" description="Low complexity" evidence="1">
    <location>
        <begin position="335"/>
        <end position="348"/>
    </location>
</feature>
<evidence type="ECO:0000313" key="2">
    <source>
        <dbReference type="EMBL" id="KDQ50312.1"/>
    </source>
</evidence>
<feature type="region of interest" description="Disordered" evidence="1">
    <location>
        <begin position="223"/>
        <end position="509"/>
    </location>
</feature>
<reference evidence="3" key="1">
    <citation type="journal article" date="2014" name="Proc. Natl. Acad. Sci. U.S.A.">
        <title>Extensive sampling of basidiomycete genomes demonstrates inadequacy of the white-rot/brown-rot paradigm for wood decay fungi.</title>
        <authorList>
            <person name="Riley R."/>
            <person name="Salamov A.A."/>
            <person name="Brown D.W."/>
            <person name="Nagy L.G."/>
            <person name="Floudas D."/>
            <person name="Held B.W."/>
            <person name="Levasseur A."/>
            <person name="Lombard V."/>
            <person name="Morin E."/>
            <person name="Otillar R."/>
            <person name="Lindquist E.A."/>
            <person name="Sun H."/>
            <person name="LaButti K.M."/>
            <person name="Schmutz J."/>
            <person name="Jabbour D."/>
            <person name="Luo H."/>
            <person name="Baker S.E."/>
            <person name="Pisabarro A.G."/>
            <person name="Walton J.D."/>
            <person name="Blanchette R.A."/>
            <person name="Henrissat B."/>
            <person name="Martin F."/>
            <person name="Cullen D."/>
            <person name="Hibbett D.S."/>
            <person name="Grigoriev I.V."/>
        </authorList>
    </citation>
    <scope>NUCLEOTIDE SEQUENCE [LARGE SCALE GENOMIC DNA]</scope>
    <source>
        <strain evidence="3">MUCL 33604</strain>
    </source>
</reference>
<protein>
    <recommendedName>
        <fullName evidence="4">BAR domain-containing protein</fullName>
    </recommendedName>
</protein>
<dbReference type="Gene3D" id="1.20.1270.60">
    <property type="entry name" value="Arfaptin homology (AH) domain/BAR domain"/>
    <property type="match status" value="1"/>
</dbReference>
<dbReference type="InterPro" id="IPR027267">
    <property type="entry name" value="AH/BAR_dom_sf"/>
</dbReference>
<sequence length="509" mass="54988">MDQQPDSLRRVITAHENILKAFQTLGVGYVELSDALLSWASEQEPKLSNTIPSFASVLRDMSFSYNRLTTDLEQVPYYLEPLDAMERSLRQLKSGKQAAIAAIEVRQQQDKAAAEAEPSGQVSPGNLRGEIFRMRKEVRKLNAKIIAEEDMLPDSKRVAIKHSMDAVFGGILACSQELIVLTEDGTQALDAFMEDTRRERWSRPGAGYHTSSVSHATESEAHGIGESPSEAHLLDFPQPPQNNLTPPLHFPGHSGSRTNVNGEVNGNGVASPSSWRLPTVGQPVRRSSTSRSATEQTRTASGNSTTSTAQPQTYMLSVDPPLNLASPANSAVDHTTPTPTPTTKAPPTQYVRWATGIFGRRHGRKGSTAGAGGDGGSNEGPDLDTRVYPYDRDERDDPFGRNVRNGGLRRDTRRGSANGEGGRTSEFSIRRRPPPTVRIDDRPRLANGFAEPIPEGGSETNSNGVGATTKRLPEVPPVGSNHPTPTVETDAGGGTSEDVEYFEVDASGS</sequence>
<feature type="compositionally biased region" description="Basic and acidic residues" evidence="1">
    <location>
        <begin position="383"/>
        <end position="399"/>
    </location>
</feature>
<dbReference type="HOGENOM" id="CLU_535341_0_0_1"/>
<dbReference type="InParanoid" id="A0A067PH27"/>
<dbReference type="STRING" id="933084.A0A067PH27"/>
<evidence type="ECO:0000256" key="1">
    <source>
        <dbReference type="SAM" id="MobiDB-lite"/>
    </source>
</evidence>
<organism evidence="2 3">
    <name type="scientific">Jaapia argillacea MUCL 33604</name>
    <dbReference type="NCBI Taxonomy" id="933084"/>
    <lineage>
        <taxon>Eukaryota</taxon>
        <taxon>Fungi</taxon>
        <taxon>Dikarya</taxon>
        <taxon>Basidiomycota</taxon>
        <taxon>Agaricomycotina</taxon>
        <taxon>Agaricomycetes</taxon>
        <taxon>Agaricomycetidae</taxon>
        <taxon>Jaapiales</taxon>
        <taxon>Jaapiaceae</taxon>
        <taxon>Jaapia</taxon>
    </lineage>
</organism>
<feature type="compositionally biased region" description="Polar residues" evidence="1">
    <location>
        <begin position="285"/>
        <end position="315"/>
    </location>
</feature>
<feature type="compositionally biased region" description="Low complexity" evidence="1">
    <location>
        <begin position="259"/>
        <end position="269"/>
    </location>
</feature>